<keyword evidence="5 7" id="KW-0274">FAD</keyword>
<feature type="binding site" evidence="7">
    <location>
        <position position="231"/>
    </location>
    <ligand>
        <name>FAD</name>
        <dbReference type="ChEBI" id="CHEBI:57692"/>
    </ligand>
</feature>
<dbReference type="SUPFAM" id="SSF63380">
    <property type="entry name" value="Riboflavin synthase domain-like"/>
    <property type="match status" value="1"/>
</dbReference>
<dbReference type="FunFam" id="2.60.40.790:FF:000019">
    <property type="entry name" value="cytochrome b5 reductase 4 isoform X1"/>
    <property type="match status" value="1"/>
</dbReference>
<reference evidence="10 11" key="1">
    <citation type="journal article" date="2007" name="Science">
        <title>Sea anemone genome reveals ancestral eumetazoan gene repertoire and genomic organization.</title>
        <authorList>
            <person name="Putnam N.H."/>
            <person name="Srivastava M."/>
            <person name="Hellsten U."/>
            <person name="Dirks B."/>
            <person name="Chapman J."/>
            <person name="Salamov A."/>
            <person name="Terry A."/>
            <person name="Shapiro H."/>
            <person name="Lindquist E."/>
            <person name="Kapitonov V.V."/>
            <person name="Jurka J."/>
            <person name="Genikhovich G."/>
            <person name="Grigoriev I.V."/>
            <person name="Lucas S.M."/>
            <person name="Steele R.E."/>
            <person name="Finnerty J.R."/>
            <person name="Technau U."/>
            <person name="Martindale M.Q."/>
            <person name="Rokhsar D.S."/>
        </authorList>
    </citation>
    <scope>NUCLEOTIDE SEQUENCE [LARGE SCALE GENOMIC DNA]</scope>
    <source>
        <strain evidence="11">CH2 X CH6</strain>
    </source>
</reference>
<evidence type="ECO:0000256" key="3">
    <source>
        <dbReference type="ARBA" id="ARBA00022630"/>
    </source>
</evidence>
<dbReference type="PhylomeDB" id="A8DV49"/>
<dbReference type="PANTHER" id="PTHR19370:SF185">
    <property type="entry name" value="NADH-CYTOCHROME B5 REDUCTASE"/>
    <property type="match status" value="1"/>
</dbReference>
<comment type="subcellular location">
    <subcellularLocation>
        <location evidence="2">Endoplasmic reticulum</location>
    </subcellularLocation>
</comment>
<dbReference type="InterPro" id="IPR007052">
    <property type="entry name" value="CS_dom"/>
</dbReference>
<keyword evidence="4" id="KW-0256">Endoplasmic reticulum</keyword>
<keyword evidence="3 7" id="KW-0285">Flavoprotein</keyword>
<dbReference type="Gene3D" id="2.60.40.790">
    <property type="match status" value="1"/>
</dbReference>
<dbReference type="Pfam" id="PF00970">
    <property type="entry name" value="FAD_binding_6"/>
    <property type="match status" value="1"/>
</dbReference>
<keyword evidence="11" id="KW-1185">Reference proteome</keyword>
<evidence type="ECO:0000313" key="10">
    <source>
        <dbReference type="EMBL" id="EDO26415.1"/>
    </source>
</evidence>
<comment type="cofactor">
    <cofactor evidence="1 7">
        <name>FAD</name>
        <dbReference type="ChEBI" id="CHEBI:57692"/>
    </cofactor>
</comment>
<dbReference type="Gene3D" id="2.40.30.10">
    <property type="entry name" value="Translation factors"/>
    <property type="match status" value="1"/>
</dbReference>
<dbReference type="CDD" id="cd06490">
    <property type="entry name" value="p23_NCB5OR"/>
    <property type="match status" value="1"/>
</dbReference>
<dbReference type="InterPro" id="IPR017938">
    <property type="entry name" value="Riboflavin_synthase-like_b-brl"/>
</dbReference>
<protein>
    <submittedName>
        <fullName evidence="10">Uncharacterized protein</fullName>
    </submittedName>
</protein>
<dbReference type="STRING" id="45351.A8DV49"/>
<dbReference type="InParanoid" id="A8DV49"/>
<evidence type="ECO:0000256" key="5">
    <source>
        <dbReference type="ARBA" id="ARBA00022827"/>
    </source>
</evidence>
<dbReference type="InterPro" id="IPR017927">
    <property type="entry name" value="FAD-bd_FR_type"/>
</dbReference>
<dbReference type="HOGENOM" id="CLU_988930_0_0_1"/>
<evidence type="ECO:0000256" key="6">
    <source>
        <dbReference type="ARBA" id="ARBA00023002"/>
    </source>
</evidence>
<dbReference type="PROSITE" id="PS51384">
    <property type="entry name" value="FAD_FR"/>
    <property type="match status" value="1"/>
</dbReference>
<accession>A8DV49</accession>
<feature type="domain" description="FAD-binding FR-type" evidence="9">
    <location>
        <begin position="152"/>
        <end position="263"/>
    </location>
</feature>
<evidence type="ECO:0000313" key="11">
    <source>
        <dbReference type="Proteomes" id="UP000001593"/>
    </source>
</evidence>
<keyword evidence="6" id="KW-0560">Oxidoreductase</keyword>
<dbReference type="EMBL" id="DS475947">
    <property type="protein sequence ID" value="EDO26415.1"/>
    <property type="molecule type" value="Genomic_DNA"/>
</dbReference>
<evidence type="ECO:0000256" key="7">
    <source>
        <dbReference type="PIRSR" id="PIRSR601834-1"/>
    </source>
</evidence>
<evidence type="ECO:0000259" key="8">
    <source>
        <dbReference type="PROSITE" id="PS51203"/>
    </source>
</evidence>
<proteinExistence type="predicted"/>
<gene>
    <name evidence="10" type="ORF">NEMVEDRAFT_v1g225057</name>
</gene>
<dbReference type="eggNOG" id="KOG0536">
    <property type="taxonomic scope" value="Eukaryota"/>
</dbReference>
<organism evidence="10 11">
    <name type="scientific">Nematostella vectensis</name>
    <name type="common">Starlet sea anemone</name>
    <dbReference type="NCBI Taxonomy" id="45351"/>
    <lineage>
        <taxon>Eukaryota</taxon>
        <taxon>Metazoa</taxon>
        <taxon>Cnidaria</taxon>
        <taxon>Anthozoa</taxon>
        <taxon>Hexacorallia</taxon>
        <taxon>Actiniaria</taxon>
        <taxon>Edwardsiidae</taxon>
        <taxon>Nematostella</taxon>
    </lineage>
</organism>
<dbReference type="InterPro" id="IPR008978">
    <property type="entry name" value="HSP20-like_chaperone"/>
</dbReference>
<dbReference type="InterPro" id="IPR037908">
    <property type="entry name" value="p23_NCB5OR"/>
</dbReference>
<dbReference type="InterPro" id="IPR001834">
    <property type="entry name" value="CBR-like"/>
</dbReference>
<evidence type="ECO:0000256" key="4">
    <source>
        <dbReference type="ARBA" id="ARBA00022824"/>
    </source>
</evidence>
<sequence>VHKWVNAESMMEKCFIGPLVGVPKMGPPRTGSRGSLRSNASIRSANSLLAPITTASGSVLLKPHQDSSIRYDWYQNDRIVTIAVYTRAKDIQMDSIILELKDQKDLNAIFILGEKSYQLHLDLEEKVSNQQVRIANDTGKVDLLLTKDEPESQFWECTLTSVEEVSHNTQLLGFELPPGVLMRVPVGHHVHVKRNIQGMEITRSYTVVLPSLNIDRTEREYEGRRFYLMIKIYPDGALTPTLQQLAVGDKVLISDYSGDFQVSRLSVAKDVCLIAGGTGASW</sequence>
<name>A8DV49_NEMVE</name>
<evidence type="ECO:0000256" key="2">
    <source>
        <dbReference type="ARBA" id="ARBA00004240"/>
    </source>
</evidence>
<dbReference type="GO" id="GO:0004128">
    <property type="term" value="F:cytochrome-b5 reductase activity, acting on NAD(P)H"/>
    <property type="evidence" value="ECO:0000318"/>
    <property type="project" value="GO_Central"/>
</dbReference>
<feature type="non-terminal residue" evidence="10">
    <location>
        <position position="1"/>
    </location>
</feature>
<dbReference type="Proteomes" id="UP000001593">
    <property type="component" value="Unassembled WGS sequence"/>
</dbReference>
<evidence type="ECO:0000256" key="1">
    <source>
        <dbReference type="ARBA" id="ARBA00001974"/>
    </source>
</evidence>
<feature type="domain" description="CS" evidence="8">
    <location>
        <begin position="66"/>
        <end position="159"/>
    </location>
</feature>
<feature type="binding site" evidence="7">
    <location>
        <position position="205"/>
    </location>
    <ligand>
        <name>FAD</name>
        <dbReference type="ChEBI" id="CHEBI:57692"/>
    </ligand>
</feature>
<feature type="binding site" evidence="7">
    <location>
        <position position="203"/>
    </location>
    <ligand>
        <name>FAD</name>
        <dbReference type="ChEBI" id="CHEBI:57692"/>
    </ligand>
</feature>
<dbReference type="GO" id="GO:0020037">
    <property type="term" value="F:heme binding"/>
    <property type="evidence" value="ECO:0000318"/>
    <property type="project" value="GO_Central"/>
</dbReference>
<dbReference type="GO" id="GO:0005783">
    <property type="term" value="C:endoplasmic reticulum"/>
    <property type="evidence" value="ECO:0007669"/>
    <property type="project" value="UniProtKB-SubCell"/>
</dbReference>
<dbReference type="eggNOG" id="KOG0534">
    <property type="taxonomic scope" value="Eukaryota"/>
</dbReference>
<dbReference type="PANTHER" id="PTHR19370">
    <property type="entry name" value="NADH-CYTOCHROME B5 REDUCTASE"/>
    <property type="match status" value="1"/>
</dbReference>
<dbReference type="InterPro" id="IPR008333">
    <property type="entry name" value="Cbr1-like_FAD-bd_dom"/>
</dbReference>
<dbReference type="GO" id="GO:0005737">
    <property type="term" value="C:cytoplasm"/>
    <property type="evidence" value="ECO:0000318"/>
    <property type="project" value="GO_Central"/>
</dbReference>
<dbReference type="Pfam" id="PF04969">
    <property type="entry name" value="CS"/>
    <property type="match status" value="1"/>
</dbReference>
<dbReference type="AlphaFoldDB" id="A8DV49"/>
<evidence type="ECO:0000259" key="9">
    <source>
        <dbReference type="PROSITE" id="PS51384"/>
    </source>
</evidence>
<dbReference type="SUPFAM" id="SSF49764">
    <property type="entry name" value="HSP20-like chaperones"/>
    <property type="match status" value="1"/>
</dbReference>
<dbReference type="PROSITE" id="PS51203">
    <property type="entry name" value="CS"/>
    <property type="match status" value="1"/>
</dbReference>